<dbReference type="SUPFAM" id="SSF51126">
    <property type="entry name" value="Pectin lyase-like"/>
    <property type="match status" value="1"/>
</dbReference>
<dbReference type="InterPro" id="IPR011050">
    <property type="entry name" value="Pectin_lyase_fold/virulence"/>
</dbReference>
<dbReference type="EMBL" id="LCAV01000022">
    <property type="protein sequence ID" value="KKR97923.1"/>
    <property type="molecule type" value="Genomic_DNA"/>
</dbReference>
<organism evidence="1 2">
    <name type="scientific">Candidatus Magasanikbacteria bacterium GW2011_GWC2_41_17</name>
    <dbReference type="NCBI Taxonomy" id="1619048"/>
    <lineage>
        <taxon>Bacteria</taxon>
        <taxon>Candidatus Magasanikiibacteriota</taxon>
    </lineage>
</organism>
<proteinExistence type="predicted"/>
<evidence type="ECO:0000313" key="1">
    <source>
        <dbReference type="EMBL" id="KKR97923.1"/>
    </source>
</evidence>
<gene>
    <name evidence="1" type="ORF">UU49_C0022G0007</name>
</gene>
<sequence length="568" mass="60739">DLIFTGSLHNSGEKLQLKDVQSRVLDEVDASKKWFAGKTDNDKESMERIDPLASGNLAENWQSTGLPVRRGHDAKNNFISGTPKKYNSSFNYLNGSTGADKTLAAQFSPYFLGDFTVATGTTLTIPAGIIIKSGKPANGGGNLFVYGNLITQGAVESPVIFTSYRDTNVGGNTNPWDNSTMPAPGDWNRLQFYPGSSVVLANTQILYGNYRSKITDPDGALLADGAVLNAIGLTVKWTRLTDTAINLINSSGTFSNCVIAQNYKGLAASAGLLAVSDCLFENNGLQAMHSAGADVSLKNNTFKNNGWDNGKLEWWKQSSYGPVAVRDAVPKLEGNNFIGNVVNAIDWGGAISASGTLEIKNDWPLVSNGFTVTAGATLQIKPGVIFKMKPGANIIVNGAIEALGLSDKKIIFTSWRDDSDGFDSNGDSTSSTPNQNGLEWGQMRFETGATSTLDNVIVHYANQSPKLGNPEGSIYINNTPIFIDNLLLEYSALPGVAMHLKNASQVEIKNSVIKNYAKNTLNYPSIGLKIDAGAPKISNSTVQTFNVGMQAVNNADLSGVDVNFVDVF</sequence>
<protein>
    <recommendedName>
        <fullName evidence="3">Right handed beta helix domain-containing protein</fullName>
    </recommendedName>
</protein>
<dbReference type="STRING" id="1619048.UU49_C0022G0007"/>
<dbReference type="AlphaFoldDB" id="A0A0G0VAA2"/>
<evidence type="ECO:0008006" key="3">
    <source>
        <dbReference type="Google" id="ProtNLM"/>
    </source>
</evidence>
<evidence type="ECO:0000313" key="2">
    <source>
        <dbReference type="Proteomes" id="UP000034108"/>
    </source>
</evidence>
<dbReference type="Proteomes" id="UP000034108">
    <property type="component" value="Unassembled WGS sequence"/>
</dbReference>
<name>A0A0G0VAA2_9BACT</name>
<accession>A0A0G0VAA2</accession>
<feature type="non-terminal residue" evidence="1">
    <location>
        <position position="1"/>
    </location>
</feature>
<reference evidence="1 2" key="1">
    <citation type="journal article" date="2015" name="Nature">
        <title>rRNA introns, odd ribosomes, and small enigmatic genomes across a large radiation of phyla.</title>
        <authorList>
            <person name="Brown C.T."/>
            <person name="Hug L.A."/>
            <person name="Thomas B.C."/>
            <person name="Sharon I."/>
            <person name="Castelle C.J."/>
            <person name="Singh A."/>
            <person name="Wilkins M.J."/>
            <person name="Williams K.H."/>
            <person name="Banfield J.F."/>
        </authorList>
    </citation>
    <scope>NUCLEOTIDE SEQUENCE [LARGE SCALE GENOMIC DNA]</scope>
</reference>
<comment type="caution">
    <text evidence="1">The sequence shown here is derived from an EMBL/GenBank/DDBJ whole genome shotgun (WGS) entry which is preliminary data.</text>
</comment>